<dbReference type="RefSeq" id="WP_169234516.1">
    <property type="nucleotide sequence ID" value="NZ_JABBGI010000010.1"/>
</dbReference>
<evidence type="ECO:0000313" key="2">
    <source>
        <dbReference type="EMBL" id="NML69975.1"/>
    </source>
</evidence>
<feature type="domain" description="DUF4468" evidence="1">
    <location>
        <begin position="23"/>
        <end position="112"/>
    </location>
</feature>
<dbReference type="Pfam" id="PF14730">
    <property type="entry name" value="DUF4468"/>
    <property type="match status" value="1"/>
</dbReference>
<dbReference type="InterPro" id="IPR027823">
    <property type="entry name" value="DUF4468"/>
</dbReference>
<evidence type="ECO:0000313" key="3">
    <source>
        <dbReference type="Proteomes" id="UP000544054"/>
    </source>
</evidence>
<sequence>MKKAFTLFTFLFSILIFSQELQFEEVVKVDSTVTKDELFNRARSWIGKTYNDEKYVLATEDRVNGELSGNGSMSYRTGKLYFGVGAVIGDVDYKINIFVKDGRYKYSFHSFRHIGTNVPGGSAISYGLLTVSDNAPKPSRGGANNKAWNDIKDHTSVKIKQTIESLKEAMNKKYEGSSDW</sequence>
<comment type="caution">
    <text evidence="2">The sequence shown here is derived from an EMBL/GenBank/DDBJ whole genome shotgun (WGS) entry which is preliminary data.</text>
</comment>
<dbReference type="Proteomes" id="UP000544054">
    <property type="component" value="Unassembled WGS sequence"/>
</dbReference>
<proteinExistence type="predicted"/>
<keyword evidence="3" id="KW-1185">Reference proteome</keyword>
<protein>
    <submittedName>
        <fullName evidence="2">DUF4468 domain-containing protein</fullName>
    </submittedName>
</protein>
<evidence type="ECO:0000259" key="1">
    <source>
        <dbReference type="Pfam" id="PF14730"/>
    </source>
</evidence>
<reference evidence="2 3" key="1">
    <citation type="submission" date="2020-04" db="EMBL/GenBank/DDBJ databases">
        <title>Chryseobacterium sp. RP-3-3 sp. nov., isolated from Jeju soil.</title>
        <authorList>
            <person name="Dahal R.H."/>
        </authorList>
    </citation>
    <scope>NUCLEOTIDE SEQUENCE [LARGE SCALE GENOMIC DNA]</scope>
    <source>
        <strain evidence="2 3">RP-3-3</strain>
    </source>
</reference>
<dbReference type="AlphaFoldDB" id="A0A7Y0FRR4"/>
<organism evidence="2 3">
    <name type="scientific">Chryseobacterium antibioticum</name>
    <dbReference type="NCBI Taxonomy" id="2728847"/>
    <lineage>
        <taxon>Bacteria</taxon>
        <taxon>Pseudomonadati</taxon>
        <taxon>Bacteroidota</taxon>
        <taxon>Flavobacteriia</taxon>
        <taxon>Flavobacteriales</taxon>
        <taxon>Weeksellaceae</taxon>
        <taxon>Chryseobacterium group</taxon>
        <taxon>Chryseobacterium</taxon>
    </lineage>
</organism>
<gene>
    <name evidence="2" type="ORF">HHL23_09200</name>
</gene>
<dbReference type="EMBL" id="JABBGI010000010">
    <property type="protein sequence ID" value="NML69975.1"/>
    <property type="molecule type" value="Genomic_DNA"/>
</dbReference>
<dbReference type="Gene3D" id="3.30.530.80">
    <property type="match status" value="1"/>
</dbReference>
<name>A0A7Y0FRR4_9FLAO</name>
<accession>A0A7Y0FRR4</accession>